<sequence length="75" mass="8233">MFTIVAATVFFAAFLLAAGVIVGMFALYHEKMAAALLFEPITQQPPVYHLRISRRRVNPDRRTVPAVAPSGVFAT</sequence>
<keyword evidence="1" id="KW-0472">Membrane</keyword>
<gene>
    <name evidence="2" type="ORF">MU848_10130</name>
</gene>
<dbReference type="Proteomes" id="UP001203512">
    <property type="component" value="Unassembled WGS sequence"/>
</dbReference>
<protein>
    <submittedName>
        <fullName evidence="2">Uncharacterized protein</fullName>
    </submittedName>
</protein>
<name>A0ABT0DXU0_9SPHN</name>
<comment type="caution">
    <text evidence="2">The sequence shown here is derived from an EMBL/GenBank/DDBJ whole genome shotgun (WGS) entry which is preliminary data.</text>
</comment>
<evidence type="ECO:0000313" key="2">
    <source>
        <dbReference type="EMBL" id="MCK0531936.1"/>
    </source>
</evidence>
<keyword evidence="1" id="KW-1133">Transmembrane helix</keyword>
<dbReference type="EMBL" id="JALKHS010000006">
    <property type="protein sequence ID" value="MCK0531936.1"/>
    <property type="molecule type" value="Genomic_DNA"/>
</dbReference>
<keyword evidence="3" id="KW-1185">Reference proteome</keyword>
<evidence type="ECO:0000313" key="3">
    <source>
        <dbReference type="Proteomes" id="UP001203512"/>
    </source>
</evidence>
<keyword evidence="1" id="KW-0812">Transmembrane</keyword>
<reference evidence="2 3" key="1">
    <citation type="submission" date="2022-04" db="EMBL/GenBank/DDBJ databases">
        <authorList>
            <person name="Huq M.A."/>
        </authorList>
    </citation>
    <scope>NUCLEOTIDE SEQUENCE [LARGE SCALE GENOMIC DNA]</scope>
    <source>
        <strain evidence="2 3">MAH-33</strain>
    </source>
</reference>
<proteinExistence type="predicted"/>
<organism evidence="2 3">
    <name type="scientific">Sphingobium agri</name>
    <dbReference type="NCBI Taxonomy" id="2933566"/>
    <lineage>
        <taxon>Bacteria</taxon>
        <taxon>Pseudomonadati</taxon>
        <taxon>Pseudomonadota</taxon>
        <taxon>Alphaproteobacteria</taxon>
        <taxon>Sphingomonadales</taxon>
        <taxon>Sphingomonadaceae</taxon>
        <taxon>Sphingobium</taxon>
    </lineage>
</organism>
<accession>A0ABT0DXU0</accession>
<evidence type="ECO:0000256" key="1">
    <source>
        <dbReference type="SAM" id="Phobius"/>
    </source>
</evidence>
<feature type="transmembrane region" description="Helical" evidence="1">
    <location>
        <begin position="6"/>
        <end position="28"/>
    </location>
</feature>